<proteinExistence type="predicted"/>
<organism evidence="1 2">
    <name type="scientific">Schaedlerella arabinosiphila</name>
    <dbReference type="NCBI Taxonomy" id="2044587"/>
    <lineage>
        <taxon>Bacteria</taxon>
        <taxon>Bacillati</taxon>
        <taxon>Bacillota</taxon>
        <taxon>Clostridia</taxon>
        <taxon>Lachnospirales</taxon>
        <taxon>Lachnospiraceae</taxon>
        <taxon>Schaedlerella</taxon>
    </lineage>
</organism>
<dbReference type="OrthoDB" id="1856282at2"/>
<protein>
    <submittedName>
        <fullName evidence="1">Uncharacterized protein</fullName>
    </submittedName>
</protein>
<name>A0A9X5CD03_9FIRM</name>
<gene>
    <name evidence="1" type="ORF">FMM80_26575</name>
</gene>
<evidence type="ECO:0000313" key="1">
    <source>
        <dbReference type="EMBL" id="NDO72020.1"/>
    </source>
</evidence>
<reference evidence="1 2" key="1">
    <citation type="submission" date="2019-07" db="EMBL/GenBank/DDBJ databases">
        <title>Draft genome sequences of 15 bacterial species constituting the stable defined intestinal microbiota of the GM15 gnotobiotic mouse model.</title>
        <authorList>
            <person name="Elie C."/>
            <person name="Mathieu A."/>
            <person name="Saliou A."/>
            <person name="Darnaud M."/>
            <person name="Leulier F."/>
            <person name="Tamellini A."/>
        </authorList>
    </citation>
    <scope>NUCLEOTIDE SEQUENCE [LARGE SCALE GENOMIC DNA]</scope>
    <source>
        <strain evidence="2">ASF 502</strain>
    </source>
</reference>
<dbReference type="Proteomes" id="UP000474104">
    <property type="component" value="Unassembled WGS sequence"/>
</dbReference>
<dbReference type="AlphaFoldDB" id="A0A9X5CD03"/>
<sequence length="210" mass="24671">MLERDKDEQWAEALSLWVDQKAAAYLKENHSRFETTLEEQRRLAEKYPGIIPFLDGEGAMELTAEEHQAIKEYLNLREKAEFLIREYRYYLGQTMHIPGGKEFEVHQNVLWRAGENRTSRLLELLAANQMEEADQMLCSSNPEYRVKVEMESKTQKALSDLQKTEEVNTAIANYVDAVHGRWLLFHKLFYQYAVEDIFSSSREAREQQDS</sequence>
<dbReference type="RefSeq" id="WP_004081927.1">
    <property type="nucleotide sequence ID" value="NZ_VIRB01000149.1"/>
</dbReference>
<accession>A0A9X5CD03</accession>
<dbReference type="EMBL" id="VIRB01000149">
    <property type="protein sequence ID" value="NDO72020.1"/>
    <property type="molecule type" value="Genomic_DNA"/>
</dbReference>
<evidence type="ECO:0000313" key="2">
    <source>
        <dbReference type="Proteomes" id="UP000474104"/>
    </source>
</evidence>
<comment type="caution">
    <text evidence="1">The sequence shown here is derived from an EMBL/GenBank/DDBJ whole genome shotgun (WGS) entry which is preliminary data.</text>
</comment>